<dbReference type="UniPathway" id="UPA00061">
    <property type="reaction ID" value="UER00516"/>
</dbReference>
<dbReference type="CDD" id="cd02439">
    <property type="entry name" value="DMB-PRT_CobT"/>
    <property type="match status" value="1"/>
</dbReference>
<keyword evidence="11" id="KW-1185">Reference proteome</keyword>
<dbReference type="InterPro" id="IPR023195">
    <property type="entry name" value="Nict_dMeBzImd_PRibTrfase_N"/>
</dbReference>
<comment type="caution">
    <text evidence="10">The sequence shown here is derived from an EMBL/GenBank/DDBJ whole genome shotgun (WGS) entry which is preliminary data.</text>
</comment>
<dbReference type="InterPro" id="IPR003200">
    <property type="entry name" value="Nict_dMeBzImd_PRibTrfase"/>
</dbReference>
<evidence type="ECO:0000256" key="6">
    <source>
        <dbReference type="ARBA" id="ARBA00022676"/>
    </source>
</evidence>
<dbReference type="GO" id="GO:0008939">
    <property type="term" value="F:nicotinate-nucleotide-dimethylbenzimidazole phosphoribosyltransferase activity"/>
    <property type="evidence" value="ECO:0007669"/>
    <property type="project" value="UniProtKB-EC"/>
</dbReference>
<dbReference type="SUPFAM" id="SSF52733">
    <property type="entry name" value="Nicotinate mononucleotide:5,6-dimethylbenzimidazole phosphoribosyltransferase (CobT)"/>
    <property type="match status" value="1"/>
</dbReference>
<gene>
    <name evidence="10" type="primary">cobT</name>
    <name evidence="10" type="ORF">GCM10007276_13390</name>
</gene>
<dbReference type="EC" id="2.4.2.21" evidence="3"/>
<dbReference type="Gene3D" id="3.40.50.10210">
    <property type="match status" value="1"/>
</dbReference>
<dbReference type="EMBL" id="BMCP01000001">
    <property type="protein sequence ID" value="GGE37272.1"/>
    <property type="molecule type" value="Genomic_DNA"/>
</dbReference>
<sequence>MVNALPRLGRQGYTSGRQQIMEADVMTNAAATGLPFDDIRALLRSLPEPQEHAAAHAAERNRQLIKPEGSLGRLEEINAWLASWQTGGAPAVTRPMVALFATSHGVALRDGAAPRIEATRRMMEALAAGGAAVNQLCVAHELGLKIFDLAIDHPTPDISSAEALPEADCAATMAFGMEAIAGGTDLLILGDLAIGNGIVAAAICLALYGGAAEDWLCAAPGDDAASLGRKASLVREAVAFHAGHLSDPLEVLRRLGGREVMAIAGAILAARHQYIPVLLDGHVVCAAAAVLHAINPAVLDHCLAAHRSPDAAHGRLLEKLAKAPLLDLGIKLGEGTGAALAVGLVKAAVQCHSGMATHEQAAVTAG</sequence>
<dbReference type="NCBIfam" id="NF000996">
    <property type="entry name" value="PRK00105.1"/>
    <property type="match status" value="1"/>
</dbReference>
<name>A0A8J2VQW0_9RHOB</name>
<dbReference type="PANTHER" id="PTHR43463">
    <property type="entry name" value="NICOTINATE-NUCLEOTIDE--DIMETHYLBENZIMIDAZOLE PHOSPHORIBOSYLTRANSFERASE"/>
    <property type="match status" value="1"/>
</dbReference>
<dbReference type="GO" id="GO:0009236">
    <property type="term" value="P:cobalamin biosynthetic process"/>
    <property type="evidence" value="ECO:0007669"/>
    <property type="project" value="UniProtKB-KW"/>
</dbReference>
<protein>
    <recommendedName>
        <fullName evidence="4">Nicotinate-nucleotide--dimethylbenzimidazole phosphoribosyltransferase</fullName>
        <ecNumber evidence="3">2.4.2.21</ecNumber>
    </recommendedName>
    <alternativeName>
        <fullName evidence="8">N(1)-alpha-phosphoribosyltransferase</fullName>
    </alternativeName>
</protein>
<evidence type="ECO:0000256" key="8">
    <source>
        <dbReference type="ARBA" id="ARBA00030686"/>
    </source>
</evidence>
<dbReference type="Pfam" id="PF02277">
    <property type="entry name" value="DBI_PRT"/>
    <property type="match status" value="1"/>
</dbReference>
<dbReference type="InterPro" id="IPR036087">
    <property type="entry name" value="Nict_dMeBzImd_PRibTrfase_sf"/>
</dbReference>
<organism evidence="10 11">
    <name type="scientific">Agaricicola taiwanensis</name>
    <dbReference type="NCBI Taxonomy" id="591372"/>
    <lineage>
        <taxon>Bacteria</taxon>
        <taxon>Pseudomonadati</taxon>
        <taxon>Pseudomonadota</taxon>
        <taxon>Alphaproteobacteria</taxon>
        <taxon>Rhodobacterales</taxon>
        <taxon>Paracoccaceae</taxon>
        <taxon>Agaricicola</taxon>
    </lineage>
</organism>
<comment type="similarity">
    <text evidence="2">Belongs to the CobT family.</text>
</comment>
<proteinExistence type="inferred from homology"/>
<dbReference type="PANTHER" id="PTHR43463:SF1">
    <property type="entry name" value="NICOTINATE-NUCLEOTIDE--DIMETHYLBENZIMIDAZOLE PHOSPHORIBOSYLTRANSFERASE"/>
    <property type="match status" value="1"/>
</dbReference>
<comment type="pathway">
    <text evidence="1">Nucleoside biosynthesis; alpha-ribazole biosynthesis; alpha-ribazole from 5,6-dimethylbenzimidazole: step 1/2.</text>
</comment>
<keyword evidence="5" id="KW-0169">Cobalamin biosynthesis</keyword>
<keyword evidence="7" id="KW-0808">Transferase</keyword>
<evidence type="ECO:0000256" key="7">
    <source>
        <dbReference type="ARBA" id="ARBA00022679"/>
    </source>
</evidence>
<comment type="catalytic activity">
    <reaction evidence="9">
        <text>5,6-dimethylbenzimidazole + nicotinate beta-D-ribonucleotide = alpha-ribazole 5'-phosphate + nicotinate + H(+)</text>
        <dbReference type="Rhea" id="RHEA:11196"/>
        <dbReference type="ChEBI" id="CHEBI:15378"/>
        <dbReference type="ChEBI" id="CHEBI:15890"/>
        <dbReference type="ChEBI" id="CHEBI:32544"/>
        <dbReference type="ChEBI" id="CHEBI:57502"/>
        <dbReference type="ChEBI" id="CHEBI:57918"/>
        <dbReference type="EC" id="2.4.2.21"/>
    </reaction>
</comment>
<evidence type="ECO:0000256" key="3">
    <source>
        <dbReference type="ARBA" id="ARBA00011991"/>
    </source>
</evidence>
<evidence type="ECO:0000256" key="1">
    <source>
        <dbReference type="ARBA" id="ARBA00005049"/>
    </source>
</evidence>
<evidence type="ECO:0000256" key="5">
    <source>
        <dbReference type="ARBA" id="ARBA00022573"/>
    </source>
</evidence>
<accession>A0A8J2VQW0</accession>
<dbReference type="Proteomes" id="UP000602745">
    <property type="component" value="Unassembled WGS sequence"/>
</dbReference>
<evidence type="ECO:0000256" key="2">
    <source>
        <dbReference type="ARBA" id="ARBA00007110"/>
    </source>
</evidence>
<reference evidence="10" key="1">
    <citation type="journal article" date="2014" name="Int. J. Syst. Evol. Microbiol.">
        <title>Complete genome sequence of Corynebacterium casei LMG S-19264T (=DSM 44701T), isolated from a smear-ripened cheese.</title>
        <authorList>
            <consortium name="US DOE Joint Genome Institute (JGI-PGF)"/>
            <person name="Walter F."/>
            <person name="Albersmeier A."/>
            <person name="Kalinowski J."/>
            <person name="Ruckert C."/>
        </authorList>
    </citation>
    <scope>NUCLEOTIDE SEQUENCE</scope>
    <source>
        <strain evidence="10">CCM 7684</strain>
    </source>
</reference>
<evidence type="ECO:0000313" key="11">
    <source>
        <dbReference type="Proteomes" id="UP000602745"/>
    </source>
</evidence>
<dbReference type="Gene3D" id="1.10.1610.10">
    <property type="match status" value="1"/>
</dbReference>
<keyword evidence="6 10" id="KW-0328">Glycosyltransferase</keyword>
<reference evidence="10" key="2">
    <citation type="submission" date="2020-09" db="EMBL/GenBank/DDBJ databases">
        <authorList>
            <person name="Sun Q."/>
            <person name="Sedlacek I."/>
        </authorList>
    </citation>
    <scope>NUCLEOTIDE SEQUENCE</scope>
    <source>
        <strain evidence="10">CCM 7684</strain>
    </source>
</reference>
<dbReference type="AlphaFoldDB" id="A0A8J2VQW0"/>
<evidence type="ECO:0000256" key="4">
    <source>
        <dbReference type="ARBA" id="ARBA00015486"/>
    </source>
</evidence>
<evidence type="ECO:0000256" key="9">
    <source>
        <dbReference type="ARBA" id="ARBA00047340"/>
    </source>
</evidence>
<evidence type="ECO:0000313" key="10">
    <source>
        <dbReference type="EMBL" id="GGE37272.1"/>
    </source>
</evidence>